<evidence type="ECO:0000313" key="2">
    <source>
        <dbReference type="Proteomes" id="UP000270296"/>
    </source>
</evidence>
<proteinExistence type="predicted"/>
<sequence>MLVFLPIWTSLQTALKSSGSRRAVIRSVRSEVALLTPEKSITAANENEERGRLGGGVCRCPACTVSTEALKHSSARKFKSRRLPLKPPITVVPRRFLWWQFRDGIGCGRRNERPDPQSLRLIMKKPSMTTVRPADRSIASQLRIRLEQMRFCCLRPQNRSNKFIFLTSRRTRRTPRG</sequence>
<dbReference type="WBParaSite" id="SBAD_0000681301-mRNA-1">
    <property type="protein sequence ID" value="SBAD_0000681301-mRNA-1"/>
    <property type="gene ID" value="SBAD_0000681301"/>
</dbReference>
<name>A0A183ISG1_9BILA</name>
<dbReference type="Proteomes" id="UP000270296">
    <property type="component" value="Unassembled WGS sequence"/>
</dbReference>
<evidence type="ECO:0000313" key="3">
    <source>
        <dbReference type="WBParaSite" id="SBAD_0000681301-mRNA-1"/>
    </source>
</evidence>
<evidence type="ECO:0000313" key="1">
    <source>
        <dbReference type="EMBL" id="VDP10298.1"/>
    </source>
</evidence>
<gene>
    <name evidence="1" type="ORF">SBAD_LOCUS6558</name>
</gene>
<organism evidence="3">
    <name type="scientific">Soboliphyme baturini</name>
    <dbReference type="NCBI Taxonomy" id="241478"/>
    <lineage>
        <taxon>Eukaryota</taxon>
        <taxon>Metazoa</taxon>
        <taxon>Ecdysozoa</taxon>
        <taxon>Nematoda</taxon>
        <taxon>Enoplea</taxon>
        <taxon>Dorylaimia</taxon>
        <taxon>Dioctophymatida</taxon>
        <taxon>Dioctophymatoidea</taxon>
        <taxon>Soboliphymatidae</taxon>
        <taxon>Soboliphyme</taxon>
    </lineage>
</organism>
<dbReference type="AlphaFoldDB" id="A0A183ISG1"/>
<keyword evidence="2" id="KW-1185">Reference proteome</keyword>
<accession>A0A183ISG1</accession>
<dbReference type="EMBL" id="UZAM01009855">
    <property type="protein sequence ID" value="VDP10298.1"/>
    <property type="molecule type" value="Genomic_DNA"/>
</dbReference>
<protein>
    <submittedName>
        <fullName evidence="3">Secreted protein</fullName>
    </submittedName>
</protein>
<reference evidence="3" key="1">
    <citation type="submission" date="2016-06" db="UniProtKB">
        <authorList>
            <consortium name="WormBaseParasite"/>
        </authorList>
    </citation>
    <scope>IDENTIFICATION</scope>
</reference>
<reference evidence="1 2" key="2">
    <citation type="submission" date="2018-11" db="EMBL/GenBank/DDBJ databases">
        <authorList>
            <consortium name="Pathogen Informatics"/>
        </authorList>
    </citation>
    <scope>NUCLEOTIDE SEQUENCE [LARGE SCALE GENOMIC DNA]</scope>
</reference>